<keyword evidence="1" id="KW-0812">Transmembrane</keyword>
<feature type="transmembrane region" description="Helical" evidence="1">
    <location>
        <begin position="12"/>
        <end position="34"/>
    </location>
</feature>
<keyword evidence="4" id="KW-1185">Reference proteome</keyword>
<feature type="transmembrane region" description="Helical" evidence="1">
    <location>
        <begin position="233"/>
        <end position="251"/>
    </location>
</feature>
<keyword evidence="1" id="KW-1133">Transmembrane helix</keyword>
<dbReference type="Proteomes" id="UP001526426">
    <property type="component" value="Unassembled WGS sequence"/>
</dbReference>
<sequence>MSFSRRPLWQYPLFQIPLLFLGGFLVLAALFWLFGLGRPQVNVAIALDLSYSTYSSEFNEPGSIMNQEVQAVEAYLEQNASGILRRPNQVQVFGFGGLLKPLTGSFNGNSQQVKQELNQALKTPGIDQQILPNSTNLSLAIQGTTERLAQIEQGCRELLLVTDGQGEVSPSAVGEALRHNVRINAVVVGAEAPALQAASLVTRGIYLGQGEASQLDLLFRDRLFAHINTNLKWILLWLACAWVALMWLLVMPLDRWIFQDLFKFKMNTSGQLALGNAFFWTAATPGILWKISNLLDLALPFFSGC</sequence>
<organism evidence="3 4">
    <name type="scientific">Spirulina subsalsa FACHB-351</name>
    <dbReference type="NCBI Taxonomy" id="234711"/>
    <lineage>
        <taxon>Bacteria</taxon>
        <taxon>Bacillati</taxon>
        <taxon>Cyanobacteriota</taxon>
        <taxon>Cyanophyceae</taxon>
        <taxon>Spirulinales</taxon>
        <taxon>Spirulinaceae</taxon>
        <taxon>Spirulina</taxon>
    </lineage>
</organism>
<feature type="transmembrane region" description="Helical" evidence="1">
    <location>
        <begin position="272"/>
        <end position="291"/>
    </location>
</feature>
<evidence type="ECO:0000313" key="4">
    <source>
        <dbReference type="Proteomes" id="UP001526426"/>
    </source>
</evidence>
<protein>
    <submittedName>
        <fullName evidence="3">VWA domain-containing protein</fullName>
    </submittedName>
</protein>
<evidence type="ECO:0000256" key="1">
    <source>
        <dbReference type="SAM" id="Phobius"/>
    </source>
</evidence>
<proteinExistence type="predicted"/>
<dbReference type="Gene3D" id="3.40.50.410">
    <property type="entry name" value="von Willebrand factor, type A domain"/>
    <property type="match status" value="1"/>
</dbReference>
<dbReference type="InterPro" id="IPR002035">
    <property type="entry name" value="VWF_A"/>
</dbReference>
<dbReference type="PROSITE" id="PS50234">
    <property type="entry name" value="VWFA"/>
    <property type="match status" value="1"/>
</dbReference>
<keyword evidence="1" id="KW-0472">Membrane</keyword>
<evidence type="ECO:0000313" key="3">
    <source>
        <dbReference type="EMBL" id="MCW6036187.1"/>
    </source>
</evidence>
<evidence type="ECO:0000259" key="2">
    <source>
        <dbReference type="PROSITE" id="PS50234"/>
    </source>
</evidence>
<dbReference type="SUPFAM" id="SSF53300">
    <property type="entry name" value="vWA-like"/>
    <property type="match status" value="1"/>
</dbReference>
<comment type="caution">
    <text evidence="3">The sequence shown here is derived from an EMBL/GenBank/DDBJ whole genome shotgun (WGS) entry which is preliminary data.</text>
</comment>
<feature type="domain" description="VWFA" evidence="2">
    <location>
        <begin position="42"/>
        <end position="223"/>
    </location>
</feature>
<gene>
    <name evidence="3" type="ORF">K4A83_07860</name>
</gene>
<reference evidence="3 4" key="1">
    <citation type="submission" date="2021-08" db="EMBL/GenBank/DDBJ databases">
        <title>Draft genome sequence of Spirulina subsalsa with high tolerance to salinity and hype-accumulation of phycocyanin.</title>
        <authorList>
            <person name="Pei H."/>
            <person name="Jiang L."/>
        </authorList>
    </citation>
    <scope>NUCLEOTIDE SEQUENCE [LARGE SCALE GENOMIC DNA]</scope>
    <source>
        <strain evidence="3 4">FACHB-351</strain>
    </source>
</reference>
<dbReference type="RefSeq" id="WP_265263929.1">
    <property type="nucleotide sequence ID" value="NZ_JAIHOM010000030.1"/>
</dbReference>
<dbReference type="Pfam" id="PF00092">
    <property type="entry name" value="VWA"/>
    <property type="match status" value="1"/>
</dbReference>
<name>A0ABT3L3V5_9CYAN</name>
<dbReference type="EMBL" id="JAIHOM010000030">
    <property type="protein sequence ID" value="MCW6036187.1"/>
    <property type="molecule type" value="Genomic_DNA"/>
</dbReference>
<dbReference type="InterPro" id="IPR036465">
    <property type="entry name" value="vWFA_dom_sf"/>
</dbReference>
<accession>A0ABT3L3V5</accession>